<feature type="region of interest" description="Disordered" evidence="1">
    <location>
        <begin position="301"/>
        <end position="347"/>
    </location>
</feature>
<dbReference type="Proteomes" id="UP001226577">
    <property type="component" value="Unassembled WGS sequence"/>
</dbReference>
<gene>
    <name evidence="2" type="ORF">J2X98_004215</name>
</gene>
<evidence type="ECO:0000313" key="3">
    <source>
        <dbReference type="Proteomes" id="UP001226577"/>
    </source>
</evidence>
<sequence length="347" mass="38271">MRVAKTGVIAGVPTELARAICRKFRGREMVAEIAEDILAGTGHDLATVFAELEATGYLKKVQTDHDGDVWWDTTVLGNALAMASFGKPISRKTADRLVTELLDRARAYNTDSSKPMFIDTLRVFGSYLDPDIDPIGDVDIELAYGRRIKDQAILRAYTKASGRSFNTYMDELLWPSTELFLHLKKPSAFISITLEDISLLTDRFETIYRIDDDPQAPYRRPTGRSSGGKTSVATGERLFRCSAHMCAGNFCPAWAVIFRLRHHLRSTLRNKHHINKNTRRLSAAVTAAAVLATLLAAPANSADTYTDPSPTKEGLAPARERQNQPHEALSSAVSQNQPHEALSSAVS</sequence>
<reference evidence="2 3" key="1">
    <citation type="submission" date="2023-07" db="EMBL/GenBank/DDBJ databases">
        <title>Sorghum-associated microbial communities from plants grown in Nebraska, USA.</title>
        <authorList>
            <person name="Schachtman D."/>
        </authorList>
    </citation>
    <scope>NUCLEOTIDE SEQUENCE [LARGE SCALE GENOMIC DNA]</scope>
    <source>
        <strain evidence="2 3">CC222</strain>
    </source>
</reference>
<evidence type="ECO:0000256" key="1">
    <source>
        <dbReference type="SAM" id="MobiDB-lite"/>
    </source>
</evidence>
<accession>A0ABT9RZD7</accession>
<dbReference type="EMBL" id="JAUSRE010000031">
    <property type="protein sequence ID" value="MDP9890601.1"/>
    <property type="molecule type" value="Genomic_DNA"/>
</dbReference>
<evidence type="ECO:0000313" key="2">
    <source>
        <dbReference type="EMBL" id="MDP9890601.1"/>
    </source>
</evidence>
<comment type="caution">
    <text evidence="2">The sequence shown here is derived from an EMBL/GenBank/DDBJ whole genome shotgun (WGS) entry which is preliminary data.</text>
</comment>
<dbReference type="RefSeq" id="WP_307312009.1">
    <property type="nucleotide sequence ID" value="NZ_JAUSRE010000031.1"/>
</dbReference>
<name>A0ABT9RZD7_9MICC</name>
<proteinExistence type="predicted"/>
<organism evidence="2 3">
    <name type="scientific">Pseudarthrobacter enclensis</name>
    <dbReference type="NCBI Taxonomy" id="993070"/>
    <lineage>
        <taxon>Bacteria</taxon>
        <taxon>Bacillati</taxon>
        <taxon>Actinomycetota</taxon>
        <taxon>Actinomycetes</taxon>
        <taxon>Micrococcales</taxon>
        <taxon>Micrococcaceae</taxon>
        <taxon>Pseudarthrobacter</taxon>
    </lineage>
</organism>
<feature type="compositionally biased region" description="Polar residues" evidence="1">
    <location>
        <begin position="331"/>
        <end position="347"/>
    </location>
</feature>
<protein>
    <submittedName>
        <fullName evidence="2">Uncharacterized protein</fullName>
    </submittedName>
</protein>
<keyword evidence="3" id="KW-1185">Reference proteome</keyword>